<evidence type="ECO:0000313" key="1">
    <source>
        <dbReference type="EMBL" id="SHH96875.1"/>
    </source>
</evidence>
<protein>
    <submittedName>
        <fullName evidence="1">Uncharacterized protein</fullName>
    </submittedName>
</protein>
<organism evidence="1 2">
    <name type="scientific">Marivita hallyeonensis</name>
    <dbReference type="NCBI Taxonomy" id="996342"/>
    <lineage>
        <taxon>Bacteria</taxon>
        <taxon>Pseudomonadati</taxon>
        <taxon>Pseudomonadota</taxon>
        <taxon>Alphaproteobacteria</taxon>
        <taxon>Rhodobacterales</taxon>
        <taxon>Roseobacteraceae</taxon>
        <taxon>Marivita</taxon>
    </lineage>
</organism>
<dbReference type="RefSeq" id="WP_072779683.1">
    <property type="nucleotide sequence ID" value="NZ_FQXC01000006.1"/>
</dbReference>
<dbReference type="EMBL" id="FQXC01000006">
    <property type="protein sequence ID" value="SHH96875.1"/>
    <property type="molecule type" value="Genomic_DNA"/>
</dbReference>
<keyword evidence="2" id="KW-1185">Reference proteome</keyword>
<name>A0A1M5XAI0_9RHOB</name>
<accession>A0A1M5XAI0</accession>
<gene>
    <name evidence="1" type="ORF">SAMN05443551_3807</name>
</gene>
<dbReference type="OrthoDB" id="8481077at2"/>
<dbReference type="AlphaFoldDB" id="A0A1M5XAI0"/>
<sequence length="116" mass="12450">MKLTSEQLVAFEELGRKLEEVGWEPKIPDAAPFDQMAPDEKKGKIRKAISFLRERGPEVRASVCDGTNVKLSIQTAGNVVSATTDAIVMAGGMIVPAATIANALVQYGLGNYCAKR</sequence>
<evidence type="ECO:0000313" key="2">
    <source>
        <dbReference type="Proteomes" id="UP000184221"/>
    </source>
</evidence>
<proteinExistence type="predicted"/>
<reference evidence="1 2" key="1">
    <citation type="submission" date="2016-11" db="EMBL/GenBank/DDBJ databases">
        <authorList>
            <person name="Jaros S."/>
            <person name="Januszkiewicz K."/>
            <person name="Wedrychowicz H."/>
        </authorList>
    </citation>
    <scope>NUCLEOTIDE SEQUENCE [LARGE SCALE GENOMIC DNA]</scope>
    <source>
        <strain evidence="1 2">DSM 29431</strain>
    </source>
</reference>
<dbReference type="Proteomes" id="UP000184221">
    <property type="component" value="Unassembled WGS sequence"/>
</dbReference>